<dbReference type="OrthoDB" id="2152680at2759"/>
<protein>
    <recommendedName>
        <fullName evidence="2">DUF4484 domain-containing protein</fullName>
    </recommendedName>
</protein>
<dbReference type="AlphaFoldDB" id="A0A6A6WVL8"/>
<evidence type="ECO:0000259" key="2">
    <source>
        <dbReference type="Pfam" id="PF14831"/>
    </source>
</evidence>
<dbReference type="InterPro" id="IPR018626">
    <property type="entry name" value="LCHN/Anr2"/>
</dbReference>
<feature type="domain" description="DUF4484" evidence="2">
    <location>
        <begin position="403"/>
        <end position="486"/>
    </location>
</feature>
<dbReference type="InterPro" id="IPR053056">
    <property type="entry name" value="Lipid_Metab_Assoc_Protein"/>
</dbReference>
<dbReference type="EMBL" id="MU002263">
    <property type="protein sequence ID" value="KAF2787948.1"/>
    <property type="molecule type" value="Genomic_DNA"/>
</dbReference>
<reference evidence="3" key="1">
    <citation type="journal article" date="2020" name="Stud. Mycol.">
        <title>101 Dothideomycetes genomes: a test case for predicting lifestyles and emergence of pathogens.</title>
        <authorList>
            <person name="Haridas S."/>
            <person name="Albert R."/>
            <person name="Binder M."/>
            <person name="Bloem J."/>
            <person name="Labutti K."/>
            <person name="Salamov A."/>
            <person name="Andreopoulos B."/>
            <person name="Baker S."/>
            <person name="Barry K."/>
            <person name="Bills G."/>
            <person name="Bluhm B."/>
            <person name="Cannon C."/>
            <person name="Castanera R."/>
            <person name="Culley D."/>
            <person name="Daum C."/>
            <person name="Ezra D."/>
            <person name="Gonzalez J."/>
            <person name="Henrissat B."/>
            <person name="Kuo A."/>
            <person name="Liang C."/>
            <person name="Lipzen A."/>
            <person name="Lutzoni F."/>
            <person name="Magnuson J."/>
            <person name="Mondo S."/>
            <person name="Nolan M."/>
            <person name="Ohm R."/>
            <person name="Pangilinan J."/>
            <person name="Park H.-J."/>
            <person name="Ramirez L."/>
            <person name="Alfaro M."/>
            <person name="Sun H."/>
            <person name="Tritt A."/>
            <person name="Yoshinaga Y."/>
            <person name="Zwiers L.-H."/>
            <person name="Turgeon B."/>
            <person name="Goodwin S."/>
            <person name="Spatafora J."/>
            <person name="Crous P."/>
            <person name="Grigoriev I."/>
        </authorList>
    </citation>
    <scope>NUCLEOTIDE SEQUENCE</scope>
    <source>
        <strain evidence="3">CBS 109.77</strain>
    </source>
</reference>
<sequence length="540" mass="59670">MSASTDSSATHVDVGSENEVPQLSALFLIKFDKKVGYTVAWKRSSVDVPLDGAVEFKSLPSGLHTVKSDLVYFIHESYAGLSAFVNGPASEAERNAQFVAVGILVPLSYGRLGRSWLHAPRLQKMASSLADDPTATAPLEEFWEEQLKPRASGSAPKSEQPKGHSRERALSTITAVMQSDQSLPPFHPALSIIDYIDVFGPLVFRLQQAALLRKRILFVGAPPVRATCEFVYNLSVLASIPSSLNELLAPGTEGLLRLRSLFSVGIHDIPLLEKLGPSGNGDAISPEHEPSSRGWVACTTDEIIATKTKLYDIIVEIPHSYDAPPAERRWPTIKTSDGTLVKASQRDVWRYKLLHHELWKYRHSSSGANGNAESEDDRTALLARSESGDADADFNEQYDEAVVESTTWSRLAYSGFMWWASAGETDAYMTKERERDREVLGDLSSYEEGLHTAIIAYFHRGTAQLINNLHALVEGADDDTASDDDDVLAVSRDDISRIGMDTWSEADKAFVQEFLWMYFERRAEVDGANLDCCGLRIPIF</sequence>
<evidence type="ECO:0000313" key="4">
    <source>
        <dbReference type="Proteomes" id="UP000799757"/>
    </source>
</evidence>
<dbReference type="Proteomes" id="UP000799757">
    <property type="component" value="Unassembled WGS sequence"/>
</dbReference>
<dbReference type="Pfam" id="PF09804">
    <property type="entry name" value="DENND11"/>
    <property type="match status" value="1"/>
</dbReference>
<dbReference type="GO" id="GO:0005811">
    <property type="term" value="C:lipid droplet"/>
    <property type="evidence" value="ECO:0007669"/>
    <property type="project" value="TreeGrafter"/>
</dbReference>
<keyword evidence="4" id="KW-1185">Reference proteome</keyword>
<evidence type="ECO:0000313" key="3">
    <source>
        <dbReference type="EMBL" id="KAF2787948.1"/>
    </source>
</evidence>
<dbReference type="InterPro" id="IPR028115">
    <property type="entry name" value="DUF4484"/>
</dbReference>
<evidence type="ECO:0000256" key="1">
    <source>
        <dbReference type="SAM" id="MobiDB-lite"/>
    </source>
</evidence>
<accession>A0A6A6WVL8</accession>
<feature type="region of interest" description="Disordered" evidence="1">
    <location>
        <begin position="147"/>
        <end position="167"/>
    </location>
</feature>
<proteinExistence type="predicted"/>
<dbReference type="PANTHER" id="PTHR28153:SF1">
    <property type="entry name" value="DUF4484 DOMAIN-CONTAINING PROTEIN"/>
    <property type="match status" value="1"/>
</dbReference>
<gene>
    <name evidence="3" type="ORF">K505DRAFT_256611</name>
</gene>
<name>A0A6A6WVL8_9PLEO</name>
<dbReference type="PANTHER" id="PTHR28153">
    <property type="entry name" value="PROTEIN, PUTATIVE-RELATED"/>
    <property type="match status" value="1"/>
</dbReference>
<organism evidence="3 4">
    <name type="scientific">Melanomma pulvis-pyrius CBS 109.77</name>
    <dbReference type="NCBI Taxonomy" id="1314802"/>
    <lineage>
        <taxon>Eukaryota</taxon>
        <taxon>Fungi</taxon>
        <taxon>Dikarya</taxon>
        <taxon>Ascomycota</taxon>
        <taxon>Pezizomycotina</taxon>
        <taxon>Dothideomycetes</taxon>
        <taxon>Pleosporomycetidae</taxon>
        <taxon>Pleosporales</taxon>
        <taxon>Melanommataceae</taxon>
        <taxon>Melanomma</taxon>
    </lineage>
</organism>
<dbReference type="Pfam" id="PF14831">
    <property type="entry name" value="DUF4484"/>
    <property type="match status" value="1"/>
</dbReference>